<dbReference type="Gene3D" id="2.70.150.10">
    <property type="entry name" value="Calcium-transporting ATPase, cytoplasmic transduction domain A"/>
    <property type="match status" value="1"/>
</dbReference>
<feature type="region of interest" description="Disordered" evidence="11">
    <location>
        <begin position="1"/>
        <end position="27"/>
    </location>
</feature>
<dbReference type="InterPro" id="IPR018303">
    <property type="entry name" value="ATPase_P-typ_P_site"/>
</dbReference>
<comment type="caution">
    <text evidence="13">The sequence shown here is derived from an EMBL/GenBank/DDBJ whole genome shotgun (WGS) entry which is preliminary data.</text>
</comment>
<gene>
    <name evidence="13" type="primary">cadA</name>
    <name evidence="13" type="ORF">LQ327_16730</name>
</gene>
<dbReference type="SUPFAM" id="SSF55008">
    <property type="entry name" value="HMA, heavy metal-associated domain"/>
    <property type="match status" value="1"/>
</dbReference>
<keyword evidence="8 10" id="KW-1133">Transmembrane helix</keyword>
<keyword evidence="3 10" id="KW-0812">Transmembrane</keyword>
<dbReference type="PROSITE" id="PS50846">
    <property type="entry name" value="HMA_2"/>
    <property type="match status" value="1"/>
</dbReference>
<dbReference type="Pfam" id="PF00122">
    <property type="entry name" value="E1-E2_ATPase"/>
    <property type="match status" value="1"/>
</dbReference>
<organism evidence="13 14">
    <name type="scientific">Actinomycetospora endophytica</name>
    <dbReference type="NCBI Taxonomy" id="2291215"/>
    <lineage>
        <taxon>Bacteria</taxon>
        <taxon>Bacillati</taxon>
        <taxon>Actinomycetota</taxon>
        <taxon>Actinomycetes</taxon>
        <taxon>Pseudonocardiales</taxon>
        <taxon>Pseudonocardiaceae</taxon>
        <taxon>Actinomycetospora</taxon>
    </lineage>
</organism>
<dbReference type="NCBIfam" id="TIGR01494">
    <property type="entry name" value="ATPase_P-type"/>
    <property type="match status" value="2"/>
</dbReference>
<evidence type="ECO:0000256" key="8">
    <source>
        <dbReference type="ARBA" id="ARBA00022989"/>
    </source>
</evidence>
<dbReference type="NCBIfam" id="TIGR01511">
    <property type="entry name" value="ATPase-IB1_Cu"/>
    <property type="match status" value="1"/>
</dbReference>
<dbReference type="InterPro" id="IPR017969">
    <property type="entry name" value="Heavy-metal-associated_CS"/>
</dbReference>
<dbReference type="InterPro" id="IPR008250">
    <property type="entry name" value="ATPase_P-typ_transduc_dom_A_sf"/>
</dbReference>
<evidence type="ECO:0000313" key="14">
    <source>
        <dbReference type="Proteomes" id="UP001199469"/>
    </source>
</evidence>
<dbReference type="PANTHER" id="PTHR43520">
    <property type="entry name" value="ATP7, ISOFORM B"/>
    <property type="match status" value="1"/>
</dbReference>
<name>A0ABS8PAH1_9PSEU</name>
<keyword evidence="4 10" id="KW-0479">Metal-binding</keyword>
<dbReference type="SUPFAM" id="SSF81665">
    <property type="entry name" value="Calcium ATPase, transmembrane domain M"/>
    <property type="match status" value="1"/>
</dbReference>
<dbReference type="Pfam" id="PF00702">
    <property type="entry name" value="Hydrolase"/>
    <property type="match status" value="1"/>
</dbReference>
<dbReference type="InterPro" id="IPR000579">
    <property type="entry name" value="Cation-trans_P-type_ATPase_A/B"/>
</dbReference>
<dbReference type="InterPro" id="IPR023214">
    <property type="entry name" value="HAD_sf"/>
</dbReference>
<feature type="transmembrane region" description="Helical" evidence="10">
    <location>
        <begin position="182"/>
        <end position="202"/>
    </location>
</feature>
<feature type="transmembrane region" description="Helical" evidence="10">
    <location>
        <begin position="222"/>
        <end position="240"/>
    </location>
</feature>
<comment type="subcellular location">
    <subcellularLocation>
        <location evidence="1">Cell membrane</location>
        <topology evidence="1">Multi-pass membrane protein</topology>
    </subcellularLocation>
</comment>
<dbReference type="PRINTS" id="PR00119">
    <property type="entry name" value="CATATPASE"/>
</dbReference>
<dbReference type="Proteomes" id="UP001199469">
    <property type="component" value="Unassembled WGS sequence"/>
</dbReference>
<evidence type="ECO:0000256" key="9">
    <source>
        <dbReference type="ARBA" id="ARBA00023136"/>
    </source>
</evidence>
<keyword evidence="14" id="KW-1185">Reference proteome</keyword>
<dbReference type="InterPro" id="IPR001757">
    <property type="entry name" value="P_typ_ATPase"/>
</dbReference>
<keyword evidence="10" id="KW-1003">Cell membrane</keyword>
<proteinExistence type="inferred from homology"/>
<dbReference type="InterPro" id="IPR023299">
    <property type="entry name" value="ATPase_P-typ_cyto_dom_N"/>
</dbReference>
<dbReference type="InterPro" id="IPR006121">
    <property type="entry name" value="HMA_dom"/>
</dbReference>
<evidence type="ECO:0000259" key="12">
    <source>
        <dbReference type="PROSITE" id="PS50846"/>
    </source>
</evidence>
<evidence type="ECO:0000256" key="10">
    <source>
        <dbReference type="RuleBase" id="RU362081"/>
    </source>
</evidence>
<evidence type="ECO:0000256" key="11">
    <source>
        <dbReference type="SAM" id="MobiDB-lite"/>
    </source>
</evidence>
<evidence type="ECO:0000256" key="5">
    <source>
        <dbReference type="ARBA" id="ARBA00022741"/>
    </source>
</evidence>
<dbReference type="NCBIfam" id="TIGR01512">
    <property type="entry name" value="ATPase-IB2_Cd"/>
    <property type="match status" value="1"/>
</dbReference>
<feature type="transmembrane region" description="Helical" evidence="10">
    <location>
        <begin position="709"/>
        <end position="725"/>
    </location>
</feature>
<dbReference type="SUPFAM" id="SSF81653">
    <property type="entry name" value="Calcium ATPase, transduction domain A"/>
    <property type="match status" value="1"/>
</dbReference>
<dbReference type="InterPro" id="IPR059000">
    <property type="entry name" value="ATPase_P-type_domA"/>
</dbReference>
<dbReference type="CDD" id="cd00371">
    <property type="entry name" value="HMA"/>
    <property type="match status" value="1"/>
</dbReference>
<keyword evidence="9 10" id="KW-0472">Membrane</keyword>
<sequence>MTELTSPAGDVRDRPDSGASDAGSAESGEDFLLTGMTCAACASRIERRLNKVEGISATVNYATERATVLLDPTVDRSTVVDVVAKLGYSATSLRTAPDDDRPVPAGNDRVADLWRRLVVAAVLFIPMVDLPLALSVLPAARFPGWEWVVAALAAPVVVWSAWPLHRAAFVNARHGASSMDTLISLGICAATVWSLGSILLGHLPDPAEGGALRVFLDPVGPLYLEVAAAVTTFVLAGRYVEARAKRAAGAALAALAALAARDVAVLLPDGTETRVPASALAVGTRFVVRPGEKVATDGVVESGASAVDRSMLTGETVPVEVAEGESVTGGTVATSGRLVVTATAVGSATQLAGMIRLVESAQASKASVQRLVDRISSVFVPVVIGLSVVTALGWWLAGGDAGEIFAAALSVLVIACPCALGLATPTAMLVASGRGAREGIFLKSHQALESSRVVDTVVLDKTGTVTTGAMTVRAVHVAPDTDRARVLRLAGAVEDSSEHAVARAIAARARDEVTDLPAVEGFEALPGLGAQGTVDGVAVRLGRPTLVGGLPDWAPEPAADSTLVVVECDGSMVAVLELADEIKPSAAPAVARLRAAGLRTVLLSGDRAGAAEAVGAAIGVDEVVAEVLPQDKVTAIAARQQDGARVAMVGDGINDGPALAAADLGLAVGAGTDVALEAADVILVRDDLGAVPDALDLARRTATTIRRNLVWAFGYNVAALPLAAFGLLSPLIAGLAMALSSVLVVSSSVRLRRM</sequence>
<feature type="transmembrane region" description="Helical" evidence="10">
    <location>
        <begin position="731"/>
        <end position="751"/>
    </location>
</feature>
<feature type="transmembrane region" description="Helical" evidence="10">
    <location>
        <begin position="117"/>
        <end position="138"/>
    </location>
</feature>
<dbReference type="InterPro" id="IPR023298">
    <property type="entry name" value="ATPase_P-typ_TM_dom_sf"/>
</dbReference>
<dbReference type="SUPFAM" id="SSF56784">
    <property type="entry name" value="HAD-like"/>
    <property type="match status" value="1"/>
</dbReference>
<dbReference type="InterPro" id="IPR036412">
    <property type="entry name" value="HAD-like_sf"/>
</dbReference>
<keyword evidence="6 10" id="KW-0067">ATP-binding</keyword>
<dbReference type="NCBIfam" id="TIGR01525">
    <property type="entry name" value="ATPase-IB_hvy"/>
    <property type="match status" value="1"/>
</dbReference>
<dbReference type="EMBL" id="JAJNDB010000003">
    <property type="protein sequence ID" value="MCD2195013.1"/>
    <property type="molecule type" value="Genomic_DNA"/>
</dbReference>
<dbReference type="RefSeq" id="WP_230735662.1">
    <property type="nucleotide sequence ID" value="NZ_JAJNDB010000003.1"/>
</dbReference>
<keyword evidence="7" id="KW-1278">Translocase</keyword>
<dbReference type="Pfam" id="PF00403">
    <property type="entry name" value="HMA"/>
    <property type="match status" value="1"/>
</dbReference>
<feature type="transmembrane region" description="Helical" evidence="10">
    <location>
        <begin position="378"/>
        <end position="398"/>
    </location>
</feature>
<accession>A0ABS8PAH1</accession>
<dbReference type="Gene3D" id="3.30.70.100">
    <property type="match status" value="1"/>
</dbReference>
<feature type="compositionally biased region" description="Low complexity" evidence="11">
    <location>
        <begin position="17"/>
        <end position="26"/>
    </location>
</feature>
<comment type="similarity">
    <text evidence="2 10">Belongs to the cation transport ATPase (P-type) (TC 3.A.3) family. Type IB subfamily.</text>
</comment>
<protein>
    <submittedName>
        <fullName evidence="13">Cadmium-translocating P-type ATPase</fullName>
    </submittedName>
</protein>
<feature type="transmembrane region" description="Helical" evidence="10">
    <location>
        <begin position="404"/>
        <end position="431"/>
    </location>
</feature>
<evidence type="ECO:0000256" key="4">
    <source>
        <dbReference type="ARBA" id="ARBA00022723"/>
    </source>
</evidence>
<dbReference type="InterPro" id="IPR027256">
    <property type="entry name" value="P-typ_ATPase_IB"/>
</dbReference>
<dbReference type="InterPro" id="IPR036163">
    <property type="entry name" value="HMA_dom_sf"/>
</dbReference>
<dbReference type="Gene3D" id="3.40.1110.10">
    <property type="entry name" value="Calcium-transporting ATPase, cytoplasmic domain N"/>
    <property type="match status" value="1"/>
</dbReference>
<reference evidence="13 14" key="1">
    <citation type="submission" date="2021-11" db="EMBL/GenBank/DDBJ databases">
        <title>Draft genome sequence of Actinomycetospora sp. SF1 isolated from the rhizosphere soil.</title>
        <authorList>
            <person name="Duangmal K."/>
            <person name="Chantavorakit T."/>
        </authorList>
    </citation>
    <scope>NUCLEOTIDE SEQUENCE [LARGE SCALE GENOMIC DNA]</scope>
    <source>
        <strain evidence="13 14">TBRC 5722</strain>
    </source>
</reference>
<dbReference type="PROSITE" id="PS01047">
    <property type="entry name" value="HMA_1"/>
    <property type="match status" value="1"/>
</dbReference>
<dbReference type="PROSITE" id="PS00154">
    <property type="entry name" value="ATPASE_E1_E2"/>
    <property type="match status" value="1"/>
</dbReference>
<dbReference type="PANTHER" id="PTHR43520:SF8">
    <property type="entry name" value="P-TYPE CU(+) TRANSPORTER"/>
    <property type="match status" value="1"/>
</dbReference>
<dbReference type="PRINTS" id="PR00940">
    <property type="entry name" value="CATPATPASEA"/>
</dbReference>
<feature type="transmembrane region" description="Helical" evidence="10">
    <location>
        <begin position="144"/>
        <end position="162"/>
    </location>
</feature>
<evidence type="ECO:0000256" key="2">
    <source>
        <dbReference type="ARBA" id="ARBA00006024"/>
    </source>
</evidence>
<evidence type="ECO:0000256" key="3">
    <source>
        <dbReference type="ARBA" id="ARBA00022692"/>
    </source>
</evidence>
<evidence type="ECO:0000256" key="1">
    <source>
        <dbReference type="ARBA" id="ARBA00004651"/>
    </source>
</evidence>
<feature type="domain" description="HMA" evidence="12">
    <location>
        <begin position="27"/>
        <end position="91"/>
    </location>
</feature>
<evidence type="ECO:0000256" key="6">
    <source>
        <dbReference type="ARBA" id="ARBA00022840"/>
    </source>
</evidence>
<keyword evidence="5 10" id="KW-0547">Nucleotide-binding</keyword>
<evidence type="ECO:0000256" key="7">
    <source>
        <dbReference type="ARBA" id="ARBA00022967"/>
    </source>
</evidence>
<dbReference type="Gene3D" id="3.40.50.1000">
    <property type="entry name" value="HAD superfamily/HAD-like"/>
    <property type="match status" value="1"/>
</dbReference>
<evidence type="ECO:0000313" key="13">
    <source>
        <dbReference type="EMBL" id="MCD2195013.1"/>
    </source>
</evidence>